<sequence>MLEARRGSQISPDPMLLLSGALASRDAMRNSAPLHTKPQRNATRAEPPTGNLQTTHNHAPAPIARAARSDTNQTRSRKPRYSRMDQPLLALGSRARDIGTDWRQQQHGKGRDGEREREGDGEREKEGEGEKAIRHGQRGMAAAAARAEMSVARWSDEDDEVGKKQGLPSVASELRAGGGATAEARCQACAAAFASSGSGSELRSDATRCSGSTGGAEGSGAGLEVGQEGGATAIDFASGLGPEHSILRACLHRWLQKTGHRRDRGQRAPTASSPIL</sequence>
<dbReference type="EMBL" id="KZ772799">
    <property type="protein sequence ID" value="PTQ30267.1"/>
    <property type="molecule type" value="Genomic_DNA"/>
</dbReference>
<feature type="region of interest" description="Disordered" evidence="1">
    <location>
        <begin position="1"/>
        <end position="136"/>
    </location>
</feature>
<protein>
    <submittedName>
        <fullName evidence="2">Uncharacterized protein</fullName>
    </submittedName>
</protein>
<dbReference type="Proteomes" id="UP000244005">
    <property type="component" value="Unassembled WGS sequence"/>
</dbReference>
<evidence type="ECO:0000256" key="1">
    <source>
        <dbReference type="SAM" id="MobiDB-lite"/>
    </source>
</evidence>
<proteinExistence type="predicted"/>
<dbReference type="AlphaFoldDB" id="A0A2R6W8U0"/>
<keyword evidence="3" id="KW-1185">Reference proteome</keyword>
<evidence type="ECO:0000313" key="3">
    <source>
        <dbReference type="Proteomes" id="UP000244005"/>
    </source>
</evidence>
<feature type="compositionally biased region" description="Basic and acidic residues" evidence="1">
    <location>
        <begin position="109"/>
        <end position="133"/>
    </location>
</feature>
<accession>A0A2R6W8U0</accession>
<name>A0A2R6W8U0_MARPO</name>
<evidence type="ECO:0000313" key="2">
    <source>
        <dbReference type="EMBL" id="PTQ30267.1"/>
    </source>
</evidence>
<reference evidence="3" key="1">
    <citation type="journal article" date="2017" name="Cell">
        <title>Insights into land plant evolution garnered from the Marchantia polymorpha genome.</title>
        <authorList>
            <person name="Bowman J.L."/>
            <person name="Kohchi T."/>
            <person name="Yamato K.T."/>
            <person name="Jenkins J."/>
            <person name="Shu S."/>
            <person name="Ishizaki K."/>
            <person name="Yamaoka S."/>
            <person name="Nishihama R."/>
            <person name="Nakamura Y."/>
            <person name="Berger F."/>
            <person name="Adam C."/>
            <person name="Aki S.S."/>
            <person name="Althoff F."/>
            <person name="Araki T."/>
            <person name="Arteaga-Vazquez M.A."/>
            <person name="Balasubrmanian S."/>
            <person name="Barry K."/>
            <person name="Bauer D."/>
            <person name="Boehm C.R."/>
            <person name="Briginshaw L."/>
            <person name="Caballero-Perez J."/>
            <person name="Catarino B."/>
            <person name="Chen F."/>
            <person name="Chiyoda S."/>
            <person name="Chovatia M."/>
            <person name="Davies K.M."/>
            <person name="Delmans M."/>
            <person name="Demura T."/>
            <person name="Dierschke T."/>
            <person name="Dolan L."/>
            <person name="Dorantes-Acosta A.E."/>
            <person name="Eklund D.M."/>
            <person name="Florent S.N."/>
            <person name="Flores-Sandoval E."/>
            <person name="Fujiyama A."/>
            <person name="Fukuzawa H."/>
            <person name="Galik B."/>
            <person name="Grimanelli D."/>
            <person name="Grimwood J."/>
            <person name="Grossniklaus U."/>
            <person name="Hamada T."/>
            <person name="Haseloff J."/>
            <person name="Hetherington A.J."/>
            <person name="Higo A."/>
            <person name="Hirakawa Y."/>
            <person name="Hundley H.N."/>
            <person name="Ikeda Y."/>
            <person name="Inoue K."/>
            <person name="Inoue S.I."/>
            <person name="Ishida S."/>
            <person name="Jia Q."/>
            <person name="Kakita M."/>
            <person name="Kanazawa T."/>
            <person name="Kawai Y."/>
            <person name="Kawashima T."/>
            <person name="Kennedy M."/>
            <person name="Kinose K."/>
            <person name="Kinoshita T."/>
            <person name="Kohara Y."/>
            <person name="Koide E."/>
            <person name="Komatsu K."/>
            <person name="Kopischke S."/>
            <person name="Kubo M."/>
            <person name="Kyozuka J."/>
            <person name="Lagercrantz U."/>
            <person name="Lin S.S."/>
            <person name="Lindquist E."/>
            <person name="Lipzen A.M."/>
            <person name="Lu C.W."/>
            <person name="De Luna E."/>
            <person name="Martienssen R.A."/>
            <person name="Minamino N."/>
            <person name="Mizutani M."/>
            <person name="Mizutani M."/>
            <person name="Mochizuki N."/>
            <person name="Monte I."/>
            <person name="Mosher R."/>
            <person name="Nagasaki H."/>
            <person name="Nakagami H."/>
            <person name="Naramoto S."/>
            <person name="Nishitani K."/>
            <person name="Ohtani M."/>
            <person name="Okamoto T."/>
            <person name="Okumura M."/>
            <person name="Phillips J."/>
            <person name="Pollak B."/>
            <person name="Reinders A."/>
            <person name="Rovekamp M."/>
            <person name="Sano R."/>
            <person name="Sawa S."/>
            <person name="Schmid M.W."/>
            <person name="Shirakawa M."/>
            <person name="Solano R."/>
            <person name="Spunde A."/>
            <person name="Suetsugu N."/>
            <person name="Sugano S."/>
            <person name="Sugiyama A."/>
            <person name="Sun R."/>
            <person name="Suzuki Y."/>
            <person name="Takenaka M."/>
            <person name="Takezawa D."/>
            <person name="Tomogane H."/>
            <person name="Tsuzuki M."/>
            <person name="Ueda T."/>
            <person name="Umeda M."/>
            <person name="Ward J.M."/>
            <person name="Watanabe Y."/>
            <person name="Yazaki K."/>
            <person name="Yokoyama R."/>
            <person name="Yoshitake Y."/>
            <person name="Yotsui I."/>
            <person name="Zachgo S."/>
            <person name="Schmutz J."/>
        </authorList>
    </citation>
    <scope>NUCLEOTIDE SEQUENCE [LARGE SCALE GENOMIC DNA]</scope>
    <source>
        <strain evidence="3">Tak-1</strain>
    </source>
</reference>
<organism evidence="2 3">
    <name type="scientific">Marchantia polymorpha</name>
    <name type="common">Common liverwort</name>
    <name type="synonym">Marchantia aquatica</name>
    <dbReference type="NCBI Taxonomy" id="3197"/>
    <lineage>
        <taxon>Eukaryota</taxon>
        <taxon>Viridiplantae</taxon>
        <taxon>Streptophyta</taxon>
        <taxon>Embryophyta</taxon>
        <taxon>Marchantiophyta</taxon>
        <taxon>Marchantiopsida</taxon>
        <taxon>Marchantiidae</taxon>
        <taxon>Marchantiales</taxon>
        <taxon>Marchantiaceae</taxon>
        <taxon>Marchantia</taxon>
    </lineage>
</organism>
<gene>
    <name evidence="2" type="ORF">MARPO_0127s0048</name>
</gene>